<feature type="region of interest" description="Disordered" evidence="1">
    <location>
        <begin position="220"/>
        <end position="242"/>
    </location>
</feature>
<evidence type="ECO:0000256" key="2">
    <source>
        <dbReference type="SAM" id="SignalP"/>
    </source>
</evidence>
<dbReference type="Pfam" id="PF15002">
    <property type="entry name" value="ERK-JNK_inhib"/>
    <property type="match status" value="1"/>
</dbReference>
<feature type="signal peptide" evidence="2">
    <location>
        <begin position="1"/>
        <end position="26"/>
    </location>
</feature>
<evidence type="ECO:0000313" key="3">
    <source>
        <dbReference type="EMBL" id="KAK2585791.1"/>
    </source>
</evidence>
<reference evidence="3" key="1">
    <citation type="submission" date="2021-08" db="EMBL/GenBank/DDBJ databases">
        <authorList>
            <person name="Misof B."/>
            <person name="Oliver O."/>
            <person name="Podsiadlowski L."/>
            <person name="Donath A."/>
            <person name="Peters R."/>
            <person name="Mayer C."/>
            <person name="Rust J."/>
            <person name="Gunkel S."/>
            <person name="Lesny P."/>
            <person name="Martin S."/>
            <person name="Oeyen J.P."/>
            <person name="Petersen M."/>
            <person name="Panagiotis P."/>
            <person name="Wilbrandt J."/>
            <person name="Tanja T."/>
        </authorList>
    </citation>
    <scope>NUCLEOTIDE SEQUENCE</scope>
    <source>
        <strain evidence="3">GBR_01_08_01A</strain>
        <tissue evidence="3">Thorax + abdomen</tissue>
    </source>
</reference>
<organism evidence="3 4">
    <name type="scientific">Odynerus spinipes</name>
    <dbReference type="NCBI Taxonomy" id="1348599"/>
    <lineage>
        <taxon>Eukaryota</taxon>
        <taxon>Metazoa</taxon>
        <taxon>Ecdysozoa</taxon>
        <taxon>Arthropoda</taxon>
        <taxon>Hexapoda</taxon>
        <taxon>Insecta</taxon>
        <taxon>Pterygota</taxon>
        <taxon>Neoptera</taxon>
        <taxon>Endopterygota</taxon>
        <taxon>Hymenoptera</taxon>
        <taxon>Apocrita</taxon>
        <taxon>Aculeata</taxon>
        <taxon>Vespoidea</taxon>
        <taxon>Vespidae</taxon>
        <taxon>Eumeninae</taxon>
        <taxon>Odynerus</taxon>
    </lineage>
</organism>
<feature type="compositionally biased region" description="Basic residues" evidence="1">
    <location>
        <begin position="221"/>
        <end position="233"/>
    </location>
</feature>
<dbReference type="EMBL" id="JAIFRP010000021">
    <property type="protein sequence ID" value="KAK2585791.1"/>
    <property type="molecule type" value="Genomic_DNA"/>
</dbReference>
<dbReference type="PANTHER" id="PTHR14735:SF1">
    <property type="entry name" value="COILED-COIL DOMAIN-CONTAINING PROTEIN 134"/>
    <property type="match status" value="1"/>
</dbReference>
<evidence type="ECO:0000256" key="1">
    <source>
        <dbReference type="SAM" id="MobiDB-lite"/>
    </source>
</evidence>
<dbReference type="Proteomes" id="UP001258017">
    <property type="component" value="Unassembled WGS sequence"/>
</dbReference>
<reference evidence="3" key="2">
    <citation type="journal article" date="2023" name="Commun. Biol.">
        <title>Intrasexual cuticular hydrocarbon dimorphism in a wasp sheds light on hydrocarbon biosynthesis genes in Hymenoptera.</title>
        <authorList>
            <person name="Moris V.C."/>
            <person name="Podsiadlowski L."/>
            <person name="Martin S."/>
            <person name="Oeyen J.P."/>
            <person name="Donath A."/>
            <person name="Petersen M."/>
            <person name="Wilbrandt J."/>
            <person name="Misof B."/>
            <person name="Liedtke D."/>
            <person name="Thamm M."/>
            <person name="Scheiner R."/>
            <person name="Schmitt T."/>
            <person name="Niehuis O."/>
        </authorList>
    </citation>
    <scope>NUCLEOTIDE SEQUENCE</scope>
    <source>
        <strain evidence="3">GBR_01_08_01A</strain>
    </source>
</reference>
<proteinExistence type="predicted"/>
<dbReference type="InterPro" id="IPR026321">
    <property type="entry name" value="CC134"/>
</dbReference>
<protein>
    <recommendedName>
        <fullName evidence="5">Coiled-coil domain-containing protein 134</fullName>
    </recommendedName>
</protein>
<keyword evidence="4" id="KW-1185">Reference proteome</keyword>
<keyword evidence="2" id="KW-0732">Signal</keyword>
<evidence type="ECO:0008006" key="5">
    <source>
        <dbReference type="Google" id="ProtNLM"/>
    </source>
</evidence>
<accession>A0AAD9RTX5</accession>
<sequence length="242" mass="28235">MYSNLRFNVPHVLVYIIFALVLLTVAHVEKKTSDSGEEPINNDTRKGAVFKTDSDQKLFKKLFVKRRHQHAEAIERLQKMDNYERLYKMVALLIKKISEVIESNKTLIENLDFTFNNVAFPKNDSVRDALSTILENTAFVGDIVLHFPDIAHRILKTQQEWSKTIHWSLNFANAIKHLLDKPTITVINLVRQELNITKREPGYFNLYQPKFANYKKNNGVTKKKKVKKEKQKKGPQMIKIEL</sequence>
<dbReference type="PANTHER" id="PTHR14735">
    <property type="entry name" value="COILED-COIL DOMAIN-CONTAINING PROTEIN 134"/>
    <property type="match status" value="1"/>
</dbReference>
<gene>
    <name evidence="3" type="ORF">KPH14_010396</name>
</gene>
<feature type="chain" id="PRO_5041978287" description="Coiled-coil domain-containing protein 134" evidence="2">
    <location>
        <begin position="27"/>
        <end position="242"/>
    </location>
</feature>
<evidence type="ECO:0000313" key="4">
    <source>
        <dbReference type="Proteomes" id="UP001258017"/>
    </source>
</evidence>
<dbReference type="AlphaFoldDB" id="A0AAD9RTX5"/>
<comment type="caution">
    <text evidence="3">The sequence shown here is derived from an EMBL/GenBank/DDBJ whole genome shotgun (WGS) entry which is preliminary data.</text>
</comment>
<name>A0AAD9RTX5_9HYME</name>